<dbReference type="InterPro" id="IPR000160">
    <property type="entry name" value="GGDEF_dom"/>
</dbReference>
<dbReference type="PROSITE" id="PS50887">
    <property type="entry name" value="GGDEF"/>
    <property type="match status" value="1"/>
</dbReference>
<dbReference type="GO" id="GO:0052621">
    <property type="term" value="F:diguanylate cyclase activity"/>
    <property type="evidence" value="ECO:0007669"/>
    <property type="project" value="UniProtKB-EC"/>
</dbReference>
<dbReference type="InterPro" id="IPR001789">
    <property type="entry name" value="Sig_transdc_resp-reg_receiver"/>
</dbReference>
<dbReference type="STRING" id="1123010.SAMN02745724_04335"/>
<dbReference type="InterPro" id="IPR011006">
    <property type="entry name" value="CheY-like_superfamily"/>
</dbReference>
<feature type="domain" description="Response regulatory" evidence="5">
    <location>
        <begin position="6"/>
        <end position="121"/>
    </location>
</feature>
<dbReference type="Pfam" id="PF00990">
    <property type="entry name" value="GGDEF"/>
    <property type="match status" value="1"/>
</dbReference>
<evidence type="ECO:0000256" key="4">
    <source>
        <dbReference type="PROSITE-ProRule" id="PRU00169"/>
    </source>
</evidence>
<feature type="modified residue" description="4-aspartylphosphate" evidence="4">
    <location>
        <position position="54"/>
    </location>
</feature>
<dbReference type="CDD" id="cd01949">
    <property type="entry name" value="GGDEF"/>
    <property type="match status" value="1"/>
</dbReference>
<dbReference type="PANTHER" id="PTHR45138:SF9">
    <property type="entry name" value="DIGUANYLATE CYCLASE DGCM-RELATED"/>
    <property type="match status" value="1"/>
</dbReference>
<dbReference type="Pfam" id="PF00072">
    <property type="entry name" value="Response_reg"/>
    <property type="match status" value="1"/>
</dbReference>
<comment type="cofactor">
    <cofactor evidence="1">
        <name>Mg(2+)</name>
        <dbReference type="ChEBI" id="CHEBI:18420"/>
    </cofactor>
</comment>
<dbReference type="AlphaFoldDB" id="A0A1I1RSZ0"/>
<dbReference type="SMART" id="SM00448">
    <property type="entry name" value="REC"/>
    <property type="match status" value="1"/>
</dbReference>
<keyword evidence="4" id="KW-0597">Phosphoprotein</keyword>
<evidence type="ECO:0000313" key="8">
    <source>
        <dbReference type="Proteomes" id="UP000198862"/>
    </source>
</evidence>
<organism evidence="7 8">
    <name type="scientific">Pseudoalteromonas denitrificans DSM 6059</name>
    <dbReference type="NCBI Taxonomy" id="1123010"/>
    <lineage>
        <taxon>Bacteria</taxon>
        <taxon>Pseudomonadati</taxon>
        <taxon>Pseudomonadota</taxon>
        <taxon>Gammaproteobacteria</taxon>
        <taxon>Alteromonadales</taxon>
        <taxon>Pseudoalteromonadaceae</taxon>
        <taxon>Pseudoalteromonas</taxon>
    </lineage>
</organism>
<dbReference type="GO" id="GO:1902201">
    <property type="term" value="P:negative regulation of bacterial-type flagellum-dependent cell motility"/>
    <property type="evidence" value="ECO:0007669"/>
    <property type="project" value="TreeGrafter"/>
</dbReference>
<sequence length="305" mass="34549">MNRKQRVLIIDDEKANLKILSGVLKNDVEVMLAKNGELGFCKAVELKPDLILLDVIMPEVDGFEVIIKLKNDVRTCAIPVIFVTGELGVRQEEKGLELGACDYIQKPFHVEILKARVKLHLKMAKQRELLEKLANIDPLTTIANRRLYDQVFDIEWTRSIKEQTIFSLIVIDLDDFKKYNDFYGHAAGDLALEKVANAIANNLTRPRDFIARYGGEEFVALLPDTRSDCAFNIMQMCLKAVEDLELPHEASMDHEYLTVSLGGVSYLPIIESCQDTLLKLADDMLLQAKVNGKNQIVWQNCVKDD</sequence>
<dbReference type="SMART" id="SM00267">
    <property type="entry name" value="GGDEF"/>
    <property type="match status" value="1"/>
</dbReference>
<dbReference type="RefSeq" id="WP_091989666.1">
    <property type="nucleotide sequence ID" value="NZ_FOLO01000052.1"/>
</dbReference>
<name>A0A1I1RSZ0_9GAMM</name>
<evidence type="ECO:0000256" key="2">
    <source>
        <dbReference type="ARBA" id="ARBA00012528"/>
    </source>
</evidence>
<dbReference type="Gene3D" id="3.40.50.2300">
    <property type="match status" value="1"/>
</dbReference>
<dbReference type="SUPFAM" id="SSF55073">
    <property type="entry name" value="Nucleotide cyclase"/>
    <property type="match status" value="1"/>
</dbReference>
<dbReference type="GO" id="GO:0000160">
    <property type="term" value="P:phosphorelay signal transduction system"/>
    <property type="evidence" value="ECO:0007669"/>
    <property type="project" value="InterPro"/>
</dbReference>
<dbReference type="PROSITE" id="PS50110">
    <property type="entry name" value="RESPONSE_REGULATORY"/>
    <property type="match status" value="1"/>
</dbReference>
<comment type="catalytic activity">
    <reaction evidence="3">
        <text>2 GTP = 3',3'-c-di-GMP + 2 diphosphate</text>
        <dbReference type="Rhea" id="RHEA:24898"/>
        <dbReference type="ChEBI" id="CHEBI:33019"/>
        <dbReference type="ChEBI" id="CHEBI:37565"/>
        <dbReference type="ChEBI" id="CHEBI:58805"/>
        <dbReference type="EC" id="2.7.7.65"/>
    </reaction>
</comment>
<reference evidence="7 8" key="1">
    <citation type="submission" date="2016-10" db="EMBL/GenBank/DDBJ databases">
        <authorList>
            <person name="de Groot N.N."/>
        </authorList>
    </citation>
    <scope>NUCLEOTIDE SEQUENCE [LARGE SCALE GENOMIC DNA]</scope>
    <source>
        <strain evidence="7 8">DSM 6059</strain>
    </source>
</reference>
<dbReference type="OrthoDB" id="9812260at2"/>
<dbReference type="PANTHER" id="PTHR45138">
    <property type="entry name" value="REGULATORY COMPONENTS OF SENSORY TRANSDUCTION SYSTEM"/>
    <property type="match status" value="1"/>
</dbReference>
<evidence type="ECO:0000259" key="5">
    <source>
        <dbReference type="PROSITE" id="PS50110"/>
    </source>
</evidence>
<dbReference type="NCBIfam" id="TIGR00254">
    <property type="entry name" value="GGDEF"/>
    <property type="match status" value="1"/>
</dbReference>
<dbReference type="GO" id="GO:0043709">
    <property type="term" value="P:cell adhesion involved in single-species biofilm formation"/>
    <property type="evidence" value="ECO:0007669"/>
    <property type="project" value="TreeGrafter"/>
</dbReference>
<accession>A0A1I1RSZ0</accession>
<dbReference type="GO" id="GO:0005886">
    <property type="term" value="C:plasma membrane"/>
    <property type="evidence" value="ECO:0007669"/>
    <property type="project" value="TreeGrafter"/>
</dbReference>
<evidence type="ECO:0000256" key="3">
    <source>
        <dbReference type="ARBA" id="ARBA00034247"/>
    </source>
</evidence>
<dbReference type="EC" id="2.7.7.65" evidence="2"/>
<dbReference type="Proteomes" id="UP000198862">
    <property type="component" value="Unassembled WGS sequence"/>
</dbReference>
<dbReference type="FunFam" id="3.30.70.270:FF:000001">
    <property type="entry name" value="Diguanylate cyclase domain protein"/>
    <property type="match status" value="1"/>
</dbReference>
<dbReference type="InterPro" id="IPR043128">
    <property type="entry name" value="Rev_trsase/Diguanyl_cyclase"/>
</dbReference>
<evidence type="ECO:0000313" key="7">
    <source>
        <dbReference type="EMBL" id="SFD37444.1"/>
    </source>
</evidence>
<dbReference type="EMBL" id="FOLO01000052">
    <property type="protein sequence ID" value="SFD37444.1"/>
    <property type="molecule type" value="Genomic_DNA"/>
</dbReference>
<keyword evidence="8" id="KW-1185">Reference proteome</keyword>
<dbReference type="Gene3D" id="3.30.70.270">
    <property type="match status" value="1"/>
</dbReference>
<evidence type="ECO:0000256" key="1">
    <source>
        <dbReference type="ARBA" id="ARBA00001946"/>
    </source>
</evidence>
<dbReference type="InterPro" id="IPR050469">
    <property type="entry name" value="Diguanylate_Cyclase"/>
</dbReference>
<protein>
    <recommendedName>
        <fullName evidence="2">diguanylate cyclase</fullName>
        <ecNumber evidence="2">2.7.7.65</ecNumber>
    </recommendedName>
</protein>
<dbReference type="SUPFAM" id="SSF52172">
    <property type="entry name" value="CheY-like"/>
    <property type="match status" value="1"/>
</dbReference>
<gene>
    <name evidence="7" type="ORF">SAMN02745724_04335</name>
</gene>
<evidence type="ECO:0000259" key="6">
    <source>
        <dbReference type="PROSITE" id="PS50887"/>
    </source>
</evidence>
<proteinExistence type="predicted"/>
<dbReference type="InterPro" id="IPR029787">
    <property type="entry name" value="Nucleotide_cyclase"/>
</dbReference>
<feature type="domain" description="GGDEF" evidence="6">
    <location>
        <begin position="164"/>
        <end position="301"/>
    </location>
</feature>